<dbReference type="Gene3D" id="3.40.640.10">
    <property type="entry name" value="Type I PLP-dependent aspartate aminotransferase-like (Major domain)"/>
    <property type="match status" value="1"/>
</dbReference>
<dbReference type="InterPro" id="IPR000653">
    <property type="entry name" value="DegT/StrS_aminotransferase"/>
</dbReference>
<dbReference type="InterPro" id="IPR015424">
    <property type="entry name" value="PyrdxlP-dep_Trfase"/>
</dbReference>
<name>A0A3D8YDY8_9BACT</name>
<evidence type="ECO:0000313" key="4">
    <source>
        <dbReference type="EMBL" id="REA62702.1"/>
    </source>
</evidence>
<evidence type="ECO:0000256" key="2">
    <source>
        <dbReference type="PIRSR" id="PIRSR000390-2"/>
    </source>
</evidence>
<keyword evidence="5" id="KW-1185">Reference proteome</keyword>
<proteinExistence type="inferred from homology"/>
<evidence type="ECO:0000313" key="5">
    <source>
        <dbReference type="Proteomes" id="UP000256373"/>
    </source>
</evidence>
<feature type="modified residue" description="N6-(pyridoxal phosphate)lysine" evidence="2">
    <location>
        <position position="202"/>
    </location>
</feature>
<keyword evidence="4" id="KW-0808">Transferase</keyword>
<keyword evidence="2 3" id="KW-0663">Pyridoxal phosphate</keyword>
<keyword evidence="4" id="KW-0032">Aminotransferase</keyword>
<dbReference type="GO" id="GO:0030170">
    <property type="term" value="F:pyridoxal phosphate binding"/>
    <property type="evidence" value="ECO:0007669"/>
    <property type="project" value="TreeGrafter"/>
</dbReference>
<organism evidence="4 5">
    <name type="scientific">Dyadobacter luteus</name>
    <dbReference type="NCBI Taxonomy" id="2259619"/>
    <lineage>
        <taxon>Bacteria</taxon>
        <taxon>Pseudomonadati</taxon>
        <taxon>Bacteroidota</taxon>
        <taxon>Cytophagia</taxon>
        <taxon>Cytophagales</taxon>
        <taxon>Spirosomataceae</taxon>
        <taxon>Dyadobacter</taxon>
    </lineage>
</organism>
<dbReference type="OrthoDB" id="9810913at2"/>
<dbReference type="RefSeq" id="WP_115829999.1">
    <property type="nucleotide sequence ID" value="NZ_QNUL01000004.1"/>
</dbReference>
<gene>
    <name evidence="4" type="ORF">DSL64_07200</name>
</gene>
<dbReference type="CDD" id="cd00616">
    <property type="entry name" value="AHBA_syn"/>
    <property type="match status" value="1"/>
</dbReference>
<dbReference type="PIRSF" id="PIRSF000390">
    <property type="entry name" value="PLP_StrS"/>
    <property type="match status" value="1"/>
</dbReference>
<sequence length="382" mass="42531">MSDSESSIPLCEPFLNGNEIKYSGQAIASNWLSGGEFLNLFEQQLADFTNSRFAIGVSSGTSALHIALIIAGVEEGDLVLVPDLTFVATANAVKFLKADPILIDVKSDSWVLDLDLLNEFLESETYLENGYCYHKKTRRRIRAVVPVHLLGNMCDMERLLSIGELYHLAVIEDAACSLGSVQNGRHSGTFGIMGTISFNSNKIITTGGGGAVLTDDEQIAKKVRFLITQAKSPGIEYHHSDLGYNYRLVNPLAAIGAAQMEQLERFIAVKKKVYNFYCNELDLQADQIQRIEAGTDSNHWHFVTLVRNSRELIRFLGNNRVESRPVWLPIHELPIFSKDIYISQNNNSKIISDRGVMLPCSTSITDGQLEKVGSLVREFNRR</sequence>
<dbReference type="Pfam" id="PF01041">
    <property type="entry name" value="DegT_DnrJ_EryC1"/>
    <property type="match status" value="1"/>
</dbReference>
<reference evidence="4 5" key="1">
    <citation type="submission" date="2018-07" db="EMBL/GenBank/DDBJ databases">
        <title>Dyadobacter roseus sp. nov., isolated from rose rhizosphere soil.</title>
        <authorList>
            <person name="Chen L."/>
        </authorList>
    </citation>
    <scope>NUCLEOTIDE SEQUENCE [LARGE SCALE GENOMIC DNA]</scope>
    <source>
        <strain evidence="4 5">RS19</strain>
    </source>
</reference>
<dbReference type="GO" id="GO:0008483">
    <property type="term" value="F:transaminase activity"/>
    <property type="evidence" value="ECO:0007669"/>
    <property type="project" value="UniProtKB-KW"/>
</dbReference>
<dbReference type="EMBL" id="QNUL01000004">
    <property type="protein sequence ID" value="REA62702.1"/>
    <property type="molecule type" value="Genomic_DNA"/>
</dbReference>
<accession>A0A3D8YDY8</accession>
<dbReference type="PANTHER" id="PTHR30244">
    <property type="entry name" value="TRANSAMINASE"/>
    <property type="match status" value="1"/>
</dbReference>
<evidence type="ECO:0000256" key="1">
    <source>
        <dbReference type="PIRSR" id="PIRSR000390-1"/>
    </source>
</evidence>
<dbReference type="Gene3D" id="3.90.1150.10">
    <property type="entry name" value="Aspartate Aminotransferase, domain 1"/>
    <property type="match status" value="1"/>
</dbReference>
<dbReference type="SUPFAM" id="SSF53383">
    <property type="entry name" value="PLP-dependent transferases"/>
    <property type="match status" value="1"/>
</dbReference>
<comment type="caution">
    <text evidence="4">The sequence shown here is derived from an EMBL/GenBank/DDBJ whole genome shotgun (WGS) entry which is preliminary data.</text>
</comment>
<dbReference type="InterPro" id="IPR015421">
    <property type="entry name" value="PyrdxlP-dep_Trfase_major"/>
</dbReference>
<evidence type="ECO:0000256" key="3">
    <source>
        <dbReference type="RuleBase" id="RU004508"/>
    </source>
</evidence>
<dbReference type="Proteomes" id="UP000256373">
    <property type="component" value="Unassembled WGS sequence"/>
</dbReference>
<dbReference type="PANTHER" id="PTHR30244:SF30">
    <property type="entry name" value="BLR5990 PROTEIN"/>
    <property type="match status" value="1"/>
</dbReference>
<dbReference type="GO" id="GO:0000271">
    <property type="term" value="P:polysaccharide biosynthetic process"/>
    <property type="evidence" value="ECO:0007669"/>
    <property type="project" value="TreeGrafter"/>
</dbReference>
<comment type="similarity">
    <text evidence="3">Belongs to the DegT/DnrJ/EryC1 family.</text>
</comment>
<dbReference type="AlphaFoldDB" id="A0A3D8YDY8"/>
<protein>
    <submittedName>
        <fullName evidence="4">DegT/DnrJ/EryC1/StrS aminotransferase</fullName>
    </submittedName>
</protein>
<feature type="active site" description="Proton acceptor" evidence="1">
    <location>
        <position position="202"/>
    </location>
</feature>
<dbReference type="InterPro" id="IPR015422">
    <property type="entry name" value="PyrdxlP-dep_Trfase_small"/>
</dbReference>